<reference evidence="2 3" key="1">
    <citation type="submission" date="2017-11" db="EMBL/GenBank/DDBJ databases">
        <title>De novo assembly and phasing of dikaryotic genomes from two isolates of Puccinia coronata f. sp. avenae, the causal agent of oat crown rust.</title>
        <authorList>
            <person name="Miller M.E."/>
            <person name="Zhang Y."/>
            <person name="Omidvar V."/>
            <person name="Sperschneider J."/>
            <person name="Schwessinger B."/>
            <person name="Raley C."/>
            <person name="Palmer J.M."/>
            <person name="Garnica D."/>
            <person name="Upadhyaya N."/>
            <person name="Rathjen J."/>
            <person name="Taylor J.M."/>
            <person name="Park R.F."/>
            <person name="Dodds P.N."/>
            <person name="Hirsch C.D."/>
            <person name="Kianian S.F."/>
            <person name="Figueroa M."/>
        </authorList>
    </citation>
    <scope>NUCLEOTIDE SEQUENCE [LARGE SCALE GENOMIC DNA]</scope>
    <source>
        <strain evidence="2">12NC29</strain>
    </source>
</reference>
<feature type="compositionally biased region" description="Low complexity" evidence="1">
    <location>
        <begin position="82"/>
        <end position="93"/>
    </location>
</feature>
<comment type="caution">
    <text evidence="2">The sequence shown here is derived from an EMBL/GenBank/DDBJ whole genome shotgun (WGS) entry which is preliminary data.</text>
</comment>
<dbReference type="OrthoDB" id="2507728at2759"/>
<feature type="region of interest" description="Disordered" evidence="1">
    <location>
        <begin position="244"/>
        <end position="338"/>
    </location>
</feature>
<feature type="compositionally biased region" description="Low complexity" evidence="1">
    <location>
        <begin position="326"/>
        <end position="338"/>
    </location>
</feature>
<proteinExistence type="predicted"/>
<evidence type="ECO:0000256" key="1">
    <source>
        <dbReference type="SAM" id="MobiDB-lite"/>
    </source>
</evidence>
<keyword evidence="3" id="KW-1185">Reference proteome</keyword>
<dbReference type="Proteomes" id="UP000235388">
    <property type="component" value="Unassembled WGS sequence"/>
</dbReference>
<dbReference type="PANTHER" id="PTHR33246">
    <property type="entry name" value="CCHC-TYPE DOMAIN-CONTAINING PROTEIN"/>
    <property type="match status" value="1"/>
</dbReference>
<feature type="compositionally biased region" description="Basic residues" evidence="1">
    <location>
        <begin position="43"/>
        <end position="53"/>
    </location>
</feature>
<dbReference type="AlphaFoldDB" id="A0A2N5SI33"/>
<feature type="compositionally biased region" description="Polar residues" evidence="1">
    <location>
        <begin position="260"/>
        <end position="325"/>
    </location>
</feature>
<gene>
    <name evidence="2" type="ORF">PCANC_22517</name>
</gene>
<feature type="compositionally biased region" description="Polar residues" evidence="1">
    <location>
        <begin position="94"/>
        <end position="132"/>
    </location>
</feature>
<name>A0A2N5SI33_9BASI</name>
<dbReference type="EMBL" id="PGCJ01000967">
    <property type="protein sequence ID" value="PLW12898.1"/>
    <property type="molecule type" value="Genomic_DNA"/>
</dbReference>
<dbReference type="PANTHER" id="PTHR33246:SF51">
    <property type="entry name" value="MYB_SANT-LIKE DOMAIN-CONTAINING PROTEIN"/>
    <property type="match status" value="1"/>
</dbReference>
<organism evidence="2 3">
    <name type="scientific">Puccinia coronata f. sp. avenae</name>
    <dbReference type="NCBI Taxonomy" id="200324"/>
    <lineage>
        <taxon>Eukaryota</taxon>
        <taxon>Fungi</taxon>
        <taxon>Dikarya</taxon>
        <taxon>Basidiomycota</taxon>
        <taxon>Pucciniomycotina</taxon>
        <taxon>Pucciniomycetes</taxon>
        <taxon>Pucciniales</taxon>
        <taxon>Pucciniaceae</taxon>
        <taxon>Puccinia</taxon>
    </lineage>
</organism>
<feature type="compositionally biased region" description="Polar residues" evidence="1">
    <location>
        <begin position="1"/>
        <end position="18"/>
    </location>
</feature>
<protein>
    <submittedName>
        <fullName evidence="2">Uncharacterized protein</fullName>
    </submittedName>
</protein>
<feature type="compositionally biased region" description="Polar residues" evidence="1">
    <location>
        <begin position="29"/>
        <end position="42"/>
    </location>
</feature>
<feature type="region of interest" description="Disordered" evidence="1">
    <location>
        <begin position="1"/>
        <end position="132"/>
    </location>
</feature>
<accession>A0A2N5SI33</accession>
<evidence type="ECO:0000313" key="2">
    <source>
        <dbReference type="EMBL" id="PLW12898.1"/>
    </source>
</evidence>
<evidence type="ECO:0000313" key="3">
    <source>
        <dbReference type="Proteomes" id="UP000235388"/>
    </source>
</evidence>
<sequence length="338" mass="36587">MEMDINQTQAGTQDSNASIGVPPAPPPSLNKSQDAASSTLQGNRHKRWTKVKLAKALADPNNPYKGPRKRGKSTRGNGQMPQSSLGSQSQSSLRAQTQATCSTNGKSPSATPSNLSGQTQTNQSSPDVLTSTQESSRQFTCSDYKNICFYLEDKENFKQIDLTLTGSQVCQRLDNYKNKYRKAKDFEWNTGAGIKEQEGFASLKQKLEAICPCYDQMDGLFKEKANIMAMRCLDSTLGTGISSVGEDELDNGVGNPVPLESQSSEASATQDGSQPWSNWMETQETPCANHTANQADDQTSPTAASQFLATDSNLPKEQVQSALQDVQSSKSSQTSVTI</sequence>